<sequence>MESNLIQTKNFVNLPQYIHENELTTSKLRWFGYKSSDIIEYNLETLEKSAYKHKLPHSTTNQIMFMCPLPGDKLFCYSSYLEWQEECCDIFIIDENNDIEIIQKFRFSMWNSSDEKGIAFEEDDKKVLKTFPRGLSNLWSFAAYYNNVVYISMKFVMGFDLISRRWHTLVKNDKEYCWCTSTSFNGKILALEYYSWSKRKNIRKWGKWSF</sequence>
<evidence type="ECO:0000313" key="2">
    <source>
        <dbReference type="Proteomes" id="UP001162131"/>
    </source>
</evidence>
<gene>
    <name evidence="1" type="ORF">BSTOLATCC_MIC29749</name>
</gene>
<evidence type="ECO:0000313" key="1">
    <source>
        <dbReference type="EMBL" id="CAG9321842.1"/>
    </source>
</evidence>
<protein>
    <recommendedName>
        <fullName evidence="3">F-box associated domain-containing protein</fullName>
    </recommendedName>
</protein>
<dbReference type="AlphaFoldDB" id="A0AAU9JC41"/>
<dbReference type="EMBL" id="CAJZBQ010000029">
    <property type="protein sequence ID" value="CAG9321842.1"/>
    <property type="molecule type" value="Genomic_DNA"/>
</dbReference>
<evidence type="ECO:0008006" key="3">
    <source>
        <dbReference type="Google" id="ProtNLM"/>
    </source>
</evidence>
<comment type="caution">
    <text evidence="1">The sequence shown here is derived from an EMBL/GenBank/DDBJ whole genome shotgun (WGS) entry which is preliminary data.</text>
</comment>
<proteinExistence type="predicted"/>
<organism evidence="1 2">
    <name type="scientific">Blepharisma stoltei</name>
    <dbReference type="NCBI Taxonomy" id="1481888"/>
    <lineage>
        <taxon>Eukaryota</taxon>
        <taxon>Sar</taxon>
        <taxon>Alveolata</taxon>
        <taxon>Ciliophora</taxon>
        <taxon>Postciliodesmatophora</taxon>
        <taxon>Heterotrichea</taxon>
        <taxon>Heterotrichida</taxon>
        <taxon>Blepharismidae</taxon>
        <taxon>Blepharisma</taxon>
    </lineage>
</organism>
<accession>A0AAU9JC41</accession>
<reference evidence="1" key="1">
    <citation type="submission" date="2021-09" db="EMBL/GenBank/DDBJ databases">
        <authorList>
            <consortium name="AG Swart"/>
            <person name="Singh M."/>
            <person name="Singh A."/>
            <person name="Seah K."/>
            <person name="Emmerich C."/>
        </authorList>
    </citation>
    <scope>NUCLEOTIDE SEQUENCE</scope>
    <source>
        <strain evidence="1">ATCC30299</strain>
    </source>
</reference>
<name>A0AAU9JC41_9CILI</name>
<dbReference type="Proteomes" id="UP001162131">
    <property type="component" value="Unassembled WGS sequence"/>
</dbReference>
<keyword evidence="2" id="KW-1185">Reference proteome</keyword>